<dbReference type="Proteomes" id="UP000321816">
    <property type="component" value="Chromosome"/>
</dbReference>
<accession>A0A5C7FGC0</accession>
<dbReference type="SUPFAM" id="SSF55729">
    <property type="entry name" value="Acyl-CoA N-acyltransferases (Nat)"/>
    <property type="match status" value="1"/>
</dbReference>
<name>A0A5C7FGC0_9BACI</name>
<keyword evidence="3" id="KW-1185">Reference proteome</keyword>
<proteinExistence type="predicted"/>
<dbReference type="GO" id="GO:0016747">
    <property type="term" value="F:acyltransferase activity, transferring groups other than amino-acyl groups"/>
    <property type="evidence" value="ECO:0007669"/>
    <property type="project" value="InterPro"/>
</dbReference>
<dbReference type="InterPro" id="IPR016181">
    <property type="entry name" value="Acyl_CoA_acyltransferase"/>
</dbReference>
<organism evidence="2 3">
    <name type="scientific">Alkalicoccus halolimnae</name>
    <dbReference type="NCBI Taxonomy" id="1667239"/>
    <lineage>
        <taxon>Bacteria</taxon>
        <taxon>Bacillati</taxon>
        <taxon>Bacillota</taxon>
        <taxon>Bacilli</taxon>
        <taxon>Bacillales</taxon>
        <taxon>Bacillaceae</taxon>
        <taxon>Alkalicoccus</taxon>
    </lineage>
</organism>
<dbReference type="PROSITE" id="PS51186">
    <property type="entry name" value="GNAT"/>
    <property type="match status" value="1"/>
</dbReference>
<dbReference type="EMBL" id="CP144914">
    <property type="protein sequence ID" value="WWD80634.1"/>
    <property type="molecule type" value="Genomic_DNA"/>
</dbReference>
<sequence length="168" mass="19407">MGLVVYTPRLQLQPLSIDLFPSLHHANYFPSHLHKHLQDLCINESMYGWGPWIIFSRDTDEVIGDIGFKDRPCKSSTVEVGYGICKDYRRRGFATEALKAMLTYLFETCGILKVTAECRHDNTGSIRVLENSGMLRTVEQLQMIHWQLSREQYYCQKNRDAARISAMC</sequence>
<dbReference type="KEGG" id="ahal:FTX54_003440"/>
<dbReference type="Gene3D" id="3.40.630.30">
    <property type="match status" value="1"/>
</dbReference>
<reference evidence="2 3" key="1">
    <citation type="submission" date="2024-01" db="EMBL/GenBank/DDBJ databases">
        <title>Complete Genome Sequence of Alkalicoccus halolimnae BZ-SZ-XJ29T, a Moderately Halophilic Bacterium Isolated from a Salt Lake.</title>
        <authorList>
            <person name="Zhao B."/>
        </authorList>
    </citation>
    <scope>NUCLEOTIDE SEQUENCE [LARGE SCALE GENOMIC DNA]</scope>
    <source>
        <strain evidence="2 3">BZ-SZ-XJ29</strain>
    </source>
</reference>
<dbReference type="RefSeq" id="WP_147805036.1">
    <property type="nucleotide sequence ID" value="NZ_CP144914.1"/>
</dbReference>
<dbReference type="PANTHER" id="PTHR43792:SF13">
    <property type="entry name" value="ACETYLTRANSFERASE"/>
    <property type="match status" value="1"/>
</dbReference>
<dbReference type="InterPro" id="IPR051531">
    <property type="entry name" value="N-acetyltransferase"/>
</dbReference>
<dbReference type="CDD" id="cd04301">
    <property type="entry name" value="NAT_SF"/>
    <property type="match status" value="1"/>
</dbReference>
<dbReference type="PANTHER" id="PTHR43792">
    <property type="entry name" value="GNAT FAMILY, PUTATIVE (AFU_ORTHOLOGUE AFUA_3G00765)-RELATED-RELATED"/>
    <property type="match status" value="1"/>
</dbReference>
<evidence type="ECO:0000313" key="2">
    <source>
        <dbReference type="EMBL" id="WWD80634.1"/>
    </source>
</evidence>
<evidence type="ECO:0000313" key="3">
    <source>
        <dbReference type="Proteomes" id="UP000321816"/>
    </source>
</evidence>
<evidence type="ECO:0000259" key="1">
    <source>
        <dbReference type="PROSITE" id="PS51186"/>
    </source>
</evidence>
<feature type="domain" description="N-acetyltransferase" evidence="1">
    <location>
        <begin position="10"/>
        <end position="160"/>
    </location>
</feature>
<dbReference type="OrthoDB" id="452315at2"/>
<gene>
    <name evidence="2" type="ORF">FTX54_003440</name>
</gene>
<protein>
    <submittedName>
        <fullName evidence="2">GNAT family N-acetyltransferase</fullName>
    </submittedName>
</protein>
<dbReference type="AlphaFoldDB" id="A0A5C7FGC0"/>
<dbReference type="InterPro" id="IPR000182">
    <property type="entry name" value="GNAT_dom"/>
</dbReference>
<dbReference type="Pfam" id="PF13302">
    <property type="entry name" value="Acetyltransf_3"/>
    <property type="match status" value="1"/>
</dbReference>